<reference evidence="2" key="2">
    <citation type="journal article" date="2017" name="Genome Announc.">
        <title>Draft genome sequence of Paludibacter jiangxiensis NM7(T), a propionate-producing fermentative bacterium.</title>
        <authorList>
            <person name="Qiu Y.-L."/>
            <person name="Tourlousse D.M."/>
            <person name="Matsuura N."/>
            <person name="Ohashi A."/>
            <person name="Sekiguchi Y."/>
        </authorList>
    </citation>
    <scope>NUCLEOTIDE SEQUENCE [LARGE SCALE GENOMIC DNA]</scope>
    <source>
        <strain evidence="2">NM7</strain>
    </source>
</reference>
<dbReference type="OrthoDB" id="7000645at2"/>
<keyword evidence="2" id="KW-1185">Reference proteome</keyword>
<sequence length="232" mass="26362">MEILSIDIVNMEDYGKTSKGLVYKIHVKITDVESRAKEIIQSISNKSWINNLGVVEQMSYAARAEKTIVKLVTQIFEKVDDTVTEEFGEYLVSESARDSLINHMDHKFIPLAEIWKEKITGNPGFDFHTESSANLITFGEAKYSSNSNPHTIAINQIVGFIDDKKDIMDFVHLKNFASDEAMQKAINGEKAYVAAFSINGQQYERIFRTAIESDCFEKLLEYPELYLIGVEI</sequence>
<comment type="caution">
    <text evidence="1">The sequence shown here is derived from an EMBL/GenBank/DDBJ whole genome shotgun (WGS) entry which is preliminary data.</text>
</comment>
<dbReference type="Proteomes" id="UP000076586">
    <property type="component" value="Unassembled WGS sequence"/>
</dbReference>
<evidence type="ECO:0000313" key="2">
    <source>
        <dbReference type="Proteomes" id="UP000076586"/>
    </source>
</evidence>
<dbReference type="STRING" id="681398.PJIAN_474"/>
<reference evidence="2" key="1">
    <citation type="submission" date="2016-04" db="EMBL/GenBank/DDBJ databases">
        <title>Draft genome sequence of Paludibacter jiangxiensis strain NM7.</title>
        <authorList>
            <person name="Qiu Y."/>
            <person name="Matsuura N."/>
            <person name="Ohashi A."/>
            <person name="Tourlousse M.D."/>
            <person name="Sekiguchi Y."/>
        </authorList>
    </citation>
    <scope>NUCLEOTIDE SEQUENCE [LARGE SCALE GENOMIC DNA]</scope>
    <source>
        <strain evidence="2">NM7</strain>
    </source>
</reference>
<dbReference type="EMBL" id="BDCR01000004">
    <property type="protein sequence ID" value="GAT63536.1"/>
    <property type="molecule type" value="Genomic_DNA"/>
</dbReference>
<protein>
    <submittedName>
        <fullName evidence="1">Uncharacterized protein</fullName>
    </submittedName>
</protein>
<name>A0A171ACU3_9BACT</name>
<evidence type="ECO:0000313" key="1">
    <source>
        <dbReference type="EMBL" id="GAT63536.1"/>
    </source>
</evidence>
<accession>A0A171ACU3</accession>
<gene>
    <name evidence="1" type="ORF">PJIAN_474</name>
</gene>
<dbReference type="AlphaFoldDB" id="A0A171ACU3"/>
<proteinExistence type="predicted"/>
<dbReference type="RefSeq" id="WP_068704858.1">
    <property type="nucleotide sequence ID" value="NZ_BDCR01000004.1"/>
</dbReference>
<organism evidence="1 2">
    <name type="scientific">Paludibacter jiangxiensis</name>
    <dbReference type="NCBI Taxonomy" id="681398"/>
    <lineage>
        <taxon>Bacteria</taxon>
        <taxon>Pseudomonadati</taxon>
        <taxon>Bacteroidota</taxon>
        <taxon>Bacteroidia</taxon>
        <taxon>Bacteroidales</taxon>
        <taxon>Paludibacteraceae</taxon>
        <taxon>Paludibacter</taxon>
    </lineage>
</organism>